<name>A0A3P7MMC3_DIBLA</name>
<sequence>MIACDGLWKCFPPEEAVALTKRLLTANNVNLDKPGDNVGALQQSLDAVCKQLVTEAVLRLSGDNVTCILILLLNPEMPYGSSFNPSPPPPPNP</sequence>
<dbReference type="Gene3D" id="3.60.40.10">
    <property type="entry name" value="PPM-type phosphatase domain"/>
    <property type="match status" value="1"/>
</dbReference>
<dbReference type="Proteomes" id="UP000281553">
    <property type="component" value="Unassembled WGS sequence"/>
</dbReference>
<dbReference type="EMBL" id="UYRU01069944">
    <property type="protein sequence ID" value="VDN19161.1"/>
    <property type="molecule type" value="Genomic_DNA"/>
</dbReference>
<accession>A0A3P7MMC3</accession>
<dbReference type="SUPFAM" id="SSF81606">
    <property type="entry name" value="PP2C-like"/>
    <property type="match status" value="1"/>
</dbReference>
<evidence type="ECO:0000259" key="1">
    <source>
        <dbReference type="Pfam" id="PF00481"/>
    </source>
</evidence>
<protein>
    <recommendedName>
        <fullName evidence="1">PPM-type phosphatase domain-containing protein</fullName>
    </recommendedName>
</protein>
<evidence type="ECO:0000313" key="2">
    <source>
        <dbReference type="EMBL" id="VDN19161.1"/>
    </source>
</evidence>
<keyword evidence="3" id="KW-1185">Reference proteome</keyword>
<reference evidence="2 3" key="1">
    <citation type="submission" date="2018-11" db="EMBL/GenBank/DDBJ databases">
        <authorList>
            <consortium name="Pathogen Informatics"/>
        </authorList>
    </citation>
    <scope>NUCLEOTIDE SEQUENCE [LARGE SCALE GENOMIC DNA]</scope>
</reference>
<dbReference type="InterPro" id="IPR001932">
    <property type="entry name" value="PPM-type_phosphatase-like_dom"/>
</dbReference>
<dbReference type="AlphaFoldDB" id="A0A3P7MMC3"/>
<organism evidence="2 3">
    <name type="scientific">Dibothriocephalus latus</name>
    <name type="common">Fish tapeworm</name>
    <name type="synonym">Diphyllobothrium latum</name>
    <dbReference type="NCBI Taxonomy" id="60516"/>
    <lineage>
        <taxon>Eukaryota</taxon>
        <taxon>Metazoa</taxon>
        <taxon>Spiralia</taxon>
        <taxon>Lophotrochozoa</taxon>
        <taxon>Platyhelminthes</taxon>
        <taxon>Cestoda</taxon>
        <taxon>Eucestoda</taxon>
        <taxon>Diphyllobothriidea</taxon>
        <taxon>Diphyllobothriidae</taxon>
        <taxon>Dibothriocephalus</taxon>
    </lineage>
</organism>
<dbReference type="InterPro" id="IPR036457">
    <property type="entry name" value="PPM-type-like_dom_sf"/>
</dbReference>
<dbReference type="OrthoDB" id="10264738at2759"/>
<gene>
    <name evidence="2" type="ORF">DILT_LOCUS13359</name>
</gene>
<proteinExistence type="predicted"/>
<evidence type="ECO:0000313" key="3">
    <source>
        <dbReference type="Proteomes" id="UP000281553"/>
    </source>
</evidence>
<feature type="domain" description="PPM-type phosphatase" evidence="1">
    <location>
        <begin position="2"/>
        <end position="65"/>
    </location>
</feature>
<dbReference type="Pfam" id="PF00481">
    <property type="entry name" value="PP2C"/>
    <property type="match status" value="1"/>
</dbReference>